<feature type="compositionally biased region" description="Basic and acidic residues" evidence="1">
    <location>
        <begin position="15"/>
        <end position="26"/>
    </location>
</feature>
<evidence type="ECO:0000313" key="3">
    <source>
        <dbReference type="Proteomes" id="UP000054226"/>
    </source>
</evidence>
<organism evidence="2 3">
    <name type="scientific">Amycolatopsis decaplanina DSM 44594</name>
    <dbReference type="NCBI Taxonomy" id="1284240"/>
    <lineage>
        <taxon>Bacteria</taxon>
        <taxon>Bacillati</taxon>
        <taxon>Actinomycetota</taxon>
        <taxon>Actinomycetes</taxon>
        <taxon>Pseudonocardiales</taxon>
        <taxon>Pseudonocardiaceae</taxon>
        <taxon>Amycolatopsis</taxon>
    </lineage>
</organism>
<reference evidence="2 3" key="1">
    <citation type="journal article" date="2013" name="Genome Announc.">
        <title>Draft Genome Sequence of Amycolatopsis decaplanina Strain DSM 44594T.</title>
        <authorList>
            <person name="Kaur N."/>
            <person name="Kumar S."/>
            <person name="Bala M."/>
            <person name="Raghava G.P."/>
            <person name="Mayilraj S."/>
        </authorList>
    </citation>
    <scope>NUCLEOTIDE SEQUENCE [LARGE SCALE GENOMIC DNA]</scope>
    <source>
        <strain evidence="2 3">DSM 44594</strain>
    </source>
</reference>
<evidence type="ECO:0000313" key="2">
    <source>
        <dbReference type="EMBL" id="EME62152.1"/>
    </source>
</evidence>
<protein>
    <submittedName>
        <fullName evidence="2">Uncharacterized protein</fullName>
    </submittedName>
</protein>
<comment type="caution">
    <text evidence="2">The sequence shown here is derived from an EMBL/GenBank/DDBJ whole genome shotgun (WGS) entry which is preliminary data.</text>
</comment>
<dbReference type="Proteomes" id="UP000054226">
    <property type="component" value="Unassembled WGS sequence"/>
</dbReference>
<feature type="region of interest" description="Disordered" evidence="1">
    <location>
        <begin position="1"/>
        <end position="124"/>
    </location>
</feature>
<dbReference type="RefSeq" id="WP_007029804.1">
    <property type="nucleotide sequence ID" value="NZ_AOHO01000043.1"/>
</dbReference>
<dbReference type="PATRIC" id="fig|1284240.4.peg.1915"/>
<evidence type="ECO:0000256" key="1">
    <source>
        <dbReference type="SAM" id="MobiDB-lite"/>
    </source>
</evidence>
<dbReference type="EMBL" id="AOHO01000043">
    <property type="protein sequence ID" value="EME62152.1"/>
    <property type="molecule type" value="Genomic_DNA"/>
</dbReference>
<accession>M2Z4H8</accession>
<proteinExistence type="predicted"/>
<name>M2Z4H8_9PSEU</name>
<dbReference type="AlphaFoldDB" id="M2Z4H8"/>
<gene>
    <name evidence="2" type="ORF">H074_09465</name>
</gene>
<sequence length="124" mass="12844">MTIVCVTEFPSESIADNRKSTKRGEPKGAATTKACRRSPVDRALSSYPSASNRSIRNSRPRPHGEGGHVARSLLHGDQVSDEEREGARGPGTALSFGGCPGAAGADCAPVTPSTATPRLSDGRA</sequence>
<keyword evidence="3" id="KW-1185">Reference proteome</keyword>